<feature type="compositionally biased region" description="Low complexity" evidence="9">
    <location>
        <begin position="195"/>
        <end position="220"/>
    </location>
</feature>
<dbReference type="GO" id="GO:0007186">
    <property type="term" value="P:G protein-coupled receptor signaling pathway"/>
    <property type="evidence" value="ECO:0007669"/>
    <property type="project" value="InterPro"/>
</dbReference>
<feature type="compositionally biased region" description="Polar residues" evidence="9">
    <location>
        <begin position="2167"/>
        <end position="2188"/>
    </location>
</feature>
<feature type="region of interest" description="Disordered" evidence="9">
    <location>
        <begin position="1"/>
        <end position="22"/>
    </location>
</feature>
<keyword evidence="3 8" id="KW-0489">Methyltransferase</keyword>
<dbReference type="InterPro" id="IPR050390">
    <property type="entry name" value="C5-Methyltransferase"/>
</dbReference>
<evidence type="ECO:0000259" key="11">
    <source>
        <dbReference type="PROSITE" id="PS51038"/>
    </source>
</evidence>
<dbReference type="PROSITE" id="PS00095">
    <property type="entry name" value="C5_MTASE_2"/>
    <property type="match status" value="1"/>
</dbReference>
<dbReference type="Gene3D" id="2.30.30.490">
    <property type="match status" value="2"/>
</dbReference>
<keyword evidence="4 8" id="KW-0808">Transferase</keyword>
<dbReference type="Proteomes" id="UP001438707">
    <property type="component" value="Unassembled WGS sequence"/>
</dbReference>
<dbReference type="InterPro" id="IPR029063">
    <property type="entry name" value="SAM-dependent_MTases_sf"/>
</dbReference>
<dbReference type="GO" id="GO:0003677">
    <property type="term" value="F:DNA binding"/>
    <property type="evidence" value="ECO:0007669"/>
    <property type="project" value="UniProtKB-KW"/>
</dbReference>
<evidence type="ECO:0000256" key="6">
    <source>
        <dbReference type="ARBA" id="ARBA00023125"/>
    </source>
</evidence>
<feature type="region of interest" description="Disordered" evidence="9">
    <location>
        <begin position="1790"/>
        <end position="1814"/>
    </location>
</feature>
<feature type="domain" description="BAH" evidence="11">
    <location>
        <begin position="63"/>
        <end position="195"/>
    </location>
</feature>
<reference evidence="12 13" key="1">
    <citation type="journal article" date="2024" name="Nat. Commun.">
        <title>Phylogenomics reveals the evolutionary origins of lichenization in chlorophyte algae.</title>
        <authorList>
            <person name="Puginier C."/>
            <person name="Libourel C."/>
            <person name="Otte J."/>
            <person name="Skaloud P."/>
            <person name="Haon M."/>
            <person name="Grisel S."/>
            <person name="Petersen M."/>
            <person name="Berrin J.G."/>
            <person name="Delaux P.M."/>
            <person name="Dal Grande F."/>
            <person name="Keller J."/>
        </authorList>
    </citation>
    <scope>NUCLEOTIDE SEQUENCE [LARGE SCALE GENOMIC DNA]</scope>
    <source>
        <strain evidence="12 13">SAG 2145</strain>
    </source>
</reference>
<evidence type="ECO:0000256" key="8">
    <source>
        <dbReference type="PROSITE-ProRule" id="PRU01016"/>
    </source>
</evidence>
<dbReference type="GO" id="GO:0032259">
    <property type="term" value="P:methylation"/>
    <property type="evidence" value="ECO:0007669"/>
    <property type="project" value="UniProtKB-KW"/>
</dbReference>
<feature type="active site" evidence="8">
    <location>
        <position position="1555"/>
    </location>
</feature>
<dbReference type="InterPro" id="IPR043151">
    <property type="entry name" value="BAH_sf"/>
</dbReference>
<proteinExistence type="inferred from homology"/>
<dbReference type="InterPro" id="IPR001525">
    <property type="entry name" value="C5_MeTfrase"/>
</dbReference>
<evidence type="ECO:0000256" key="2">
    <source>
        <dbReference type="ARBA" id="ARBA00011975"/>
    </source>
</evidence>
<feature type="region of interest" description="Disordered" evidence="9">
    <location>
        <begin position="191"/>
        <end position="229"/>
    </location>
</feature>
<dbReference type="PANTHER" id="PTHR10629:SF50">
    <property type="entry name" value="DNA (CYTOSINE-5)-METHYLTRANSFERASE CMT3"/>
    <property type="match status" value="1"/>
</dbReference>
<evidence type="ECO:0000256" key="7">
    <source>
        <dbReference type="ARBA" id="ARBA00023242"/>
    </source>
</evidence>
<protein>
    <recommendedName>
        <fullName evidence="2">DNA (cytosine-5-)-methyltransferase</fullName>
        <ecNumber evidence="2">2.1.1.37</ecNumber>
    </recommendedName>
</protein>
<dbReference type="EMBL" id="JALJOS010000007">
    <property type="protein sequence ID" value="KAK9836852.1"/>
    <property type="molecule type" value="Genomic_DNA"/>
</dbReference>
<dbReference type="PROSITE" id="PS51679">
    <property type="entry name" value="SAM_MT_C5"/>
    <property type="match status" value="2"/>
</dbReference>
<dbReference type="InterPro" id="IPR001025">
    <property type="entry name" value="BAH_dom"/>
</dbReference>
<evidence type="ECO:0000256" key="4">
    <source>
        <dbReference type="ARBA" id="ARBA00022679"/>
    </source>
</evidence>
<evidence type="ECO:0000259" key="10">
    <source>
        <dbReference type="PROSITE" id="PS50058"/>
    </source>
</evidence>
<sequence>MQLSKTQTGVRDHHPDAEGFIQGKRPLYPFNKVGDPNEYYGKMEMENMPEEGDIDSVEPGEYVEICLEDAILTEDGQDHHWVMEVEAMYRDPGGEYWVTGRWFWSAIDTFLRVEEAGTGPQKGKQICRLMHHLDGRRLFRSTKACTRDTLILDSINRKVTVRQVMPGQDPPGLGECDFYWNLEHDEHFSTFSMPPQQEGLAQQPDQQQQQQQQHPQQQQPKHSCSSRPRKRWKGMDLFAGGGGVAHLADSCTSLYMQYAVDHDRDACATYAVNFPETMVTVSDIDEYVWRSRLFEKLVKARDRGQDLTLMDSKAAAEASSSLAFSLGPDGQLLRRKPKFQGEQRRKRGDWPVESIGNVHLGTLFEPGDKMRKRKGKGVPEAEKDPEEEPKQAVRILSQDNCFLLFEVYYEGEPIPDLFPLSKLEGCMELLLERVDQLRAERRIPIPGHVQFIVGGPPCQGISGLNRVALGSDIFTCPRNRQLLVFIEAVKFFCPDYVLMENVPSCLLVDSGVYAKYVQTELLNMGMQTSLGLVNAAHHGAPQDRWRVFIWGAKPHCKLPAFPQPVHTASKHTRPPGSGRAHLCVVDFESSDRARQAFPKVVMGDILDDLPEINNFTVSEHADYSSPPSNPLQAYLRQGTSPQGRARHQQKWVEADRVTKPTTESYAAAAQNRAKEGGPLEVGRAYGYRKGSTTLPHLQLKEDAAGEQGAEGDFREQDAEVEFATATWKASVKALGTIVERDCRANMQASLTAVNHEAGNKVLQEFEKAAHAQGPLRDHRTFCMGHADCERIGCIPIKEGAGFSSLPGVYHHDSEGAGRSGCCAGHSHQPQITDKHGMTSCACPAGGTYAKKAKIKGKPSGERSSILKLDANGWRGSYLEGCPSRTHWLRCGELACPRWCISKSPGEMNDGGMPFGRIVQSQVLRTVNTRMYELGATCLHPSQPRVLTIREVARAQGFPDHHTFVGTIPGLTGDKQRNAKRAVVQSWAVSAALKSRYQQVGNAVSPLVAAALGHCLEHAIQGNSPMHVMDDSPYVQGIRRASEGGLQFWCQKHSCKGAFKPAGANPQPMTGEDIQLNLDRDKGSSTLGLPPGTVILGSDSDIGGDIVDLSSDSSNETARLHKTHLKAPHHVLCSRSLSFKIMRSLLDGLELYGRFIKDNDSNTYYKKIKMPNMPEKNDVDTIEPGDHLEICTDILAEDGSEHHWVMHVHELYQDIKKTFWILGQWFWSPKDTSLGVATPVESAEGLRDLTVHQLLYDLDEGDERQLFRSTEALAEPQPLGSVHRKVQVQQLAPDQPIPGPDKCDYFWIFEHDEKFSRFMTPSDCVGPQQQQQQQLLGLHLYCGAGGMAYIAETCEGLILQWAVDSNIDGCLTYGVNFHDTVVTCSDVEKFLIMSKLWQKVLEARDADRDLTAIRVSKTVAEVLSSCEYSIGRDGQLSPTLPAFTGPEKDAKGDEYCQVVRMGNVHLGTIYDAEIRKRKLPEDELKDQQASGRALSEDTCFLLFECYYENEPVPDVFPLCKLAQCQDMLLKRVDELRAEKRIPVPGDVHFIMGGPPCQGMSGLNRRAPNTDIFSCTKNHQLLVFLEAVRWFDPDYTMMENVPNCLTRARGAYAKYAQTALLKLGMQTCYGLINAAHQGDPQTRWRMIMCAAKPGRQLPAFPSPVHWHNKRMLPPALHQFRLCVVDFPSPKLEHQAFPPVLVGDILRDLPKVGNFTLCERVEYAGPPVSPTQFYLRQGLSSLKGAQRHEVRGKAAERHMQPTWDAYAARARSVEKEGGPLEVGKAYGYNRGRSTLPLLAPRKQQRRPAKADDADEAQQAEASFAVETFYANVEAMAKLHRMDLSACERNARADIENGLNSISLSTGTQVLQELQDAALAQGPLRNHRPMCYGHADNERMELIPMQKGAGFSSLPGVHRHEPDASGHSGCCCGHSHQPWAMDKQGKKRSVCPGGGTYRWKSGRASILKHDAGGWRGARLSGCPSDARLLACGEWACPRWVISKNPRTIHSGSMPYGRISHDEVMGTVNTKMCVLAAGFSCLHPEQHRVLSIREVARAQGFPDTHIFVGTVPGLSDSTEENAQQPPFRSWANSKAQRSCYIQIGNAVSPLVAAALGSCLDLAIQGRSPPGKPVIWLENTPYIRAIQQARDIGLEFEWEKRQGTSARGAPVTAYQSALQDDNPSLDQQRQSSPGFSPFDLIIMDSESGSDDDVIDMIDDNDEP</sequence>
<dbReference type="InterPro" id="IPR031303">
    <property type="entry name" value="C5_meth_CS"/>
</dbReference>
<comment type="similarity">
    <text evidence="8">Belongs to the class I-like SAM-binding methyltransferase superfamily. C5-methyltransferase family.</text>
</comment>
<feature type="active site" evidence="8">
    <location>
        <position position="458"/>
    </location>
</feature>
<dbReference type="PROSITE" id="PS50058">
    <property type="entry name" value="G_PROTEIN_GAMMA"/>
    <property type="match status" value="1"/>
</dbReference>
<comment type="subcellular location">
    <subcellularLocation>
        <location evidence="1">Nucleus</location>
    </subcellularLocation>
</comment>
<evidence type="ECO:0000313" key="12">
    <source>
        <dbReference type="EMBL" id="KAK9836852.1"/>
    </source>
</evidence>
<dbReference type="GO" id="GO:0005634">
    <property type="term" value="C:nucleus"/>
    <property type="evidence" value="ECO:0007669"/>
    <property type="project" value="UniProtKB-SubCell"/>
</dbReference>
<feature type="compositionally biased region" description="Acidic residues" evidence="9">
    <location>
        <begin position="2201"/>
        <end position="2217"/>
    </location>
</feature>
<dbReference type="GO" id="GO:0044027">
    <property type="term" value="P:negative regulation of gene expression via chromosomal CpG island methylation"/>
    <property type="evidence" value="ECO:0007669"/>
    <property type="project" value="TreeGrafter"/>
</dbReference>
<dbReference type="PRINTS" id="PR00105">
    <property type="entry name" value="C5METTRFRASE"/>
</dbReference>
<feature type="domain" description="BAH" evidence="11">
    <location>
        <begin position="1179"/>
        <end position="1321"/>
    </location>
</feature>
<evidence type="ECO:0000313" key="13">
    <source>
        <dbReference type="Proteomes" id="UP001438707"/>
    </source>
</evidence>
<keyword evidence="13" id="KW-1185">Reference proteome</keyword>
<keyword evidence="5 8" id="KW-0949">S-adenosyl-L-methionine</keyword>
<feature type="domain" description="G protein gamma" evidence="10">
    <location>
        <begin position="1396"/>
        <end position="1458"/>
    </location>
</feature>
<gene>
    <name evidence="12" type="ORF">WJX74_009535</name>
</gene>
<feature type="region of interest" description="Disordered" evidence="9">
    <location>
        <begin position="2159"/>
        <end position="2217"/>
    </location>
</feature>
<evidence type="ECO:0000256" key="1">
    <source>
        <dbReference type="ARBA" id="ARBA00004123"/>
    </source>
</evidence>
<dbReference type="InterPro" id="IPR015898">
    <property type="entry name" value="G-protein_gamma-like_dom"/>
</dbReference>
<evidence type="ECO:0000256" key="9">
    <source>
        <dbReference type="SAM" id="MobiDB-lite"/>
    </source>
</evidence>
<dbReference type="EC" id="2.1.1.37" evidence="2"/>
<dbReference type="PANTHER" id="PTHR10629">
    <property type="entry name" value="CYTOSINE-SPECIFIC METHYLTRANSFERASE"/>
    <property type="match status" value="1"/>
</dbReference>
<accession>A0AAW1RU44</accession>
<dbReference type="SUPFAM" id="SSF53335">
    <property type="entry name" value="S-adenosyl-L-methionine-dependent methyltransferases"/>
    <property type="match status" value="3"/>
</dbReference>
<dbReference type="Gene3D" id="3.90.120.10">
    <property type="entry name" value="DNA Methylase, subunit A, domain 2"/>
    <property type="match status" value="2"/>
</dbReference>
<name>A0AAW1RU44_9CHLO</name>
<feature type="region of interest" description="Disordered" evidence="9">
    <location>
        <begin position="362"/>
        <end position="390"/>
    </location>
</feature>
<comment type="caution">
    <text evidence="12">The sequence shown here is derived from an EMBL/GenBank/DDBJ whole genome shotgun (WGS) entry which is preliminary data.</text>
</comment>
<keyword evidence="6" id="KW-0238">DNA-binding</keyword>
<evidence type="ECO:0000256" key="5">
    <source>
        <dbReference type="ARBA" id="ARBA00022691"/>
    </source>
</evidence>
<feature type="region of interest" description="Disordered" evidence="9">
    <location>
        <begin position="619"/>
        <end position="651"/>
    </location>
</feature>
<evidence type="ECO:0000256" key="3">
    <source>
        <dbReference type="ARBA" id="ARBA00022603"/>
    </source>
</evidence>
<dbReference type="Pfam" id="PF00145">
    <property type="entry name" value="DNA_methylase"/>
    <property type="match status" value="3"/>
</dbReference>
<dbReference type="GO" id="GO:0003886">
    <property type="term" value="F:DNA (cytosine-5-)-methyltransferase activity"/>
    <property type="evidence" value="ECO:0007669"/>
    <property type="project" value="UniProtKB-EC"/>
</dbReference>
<keyword evidence="7" id="KW-0539">Nucleus</keyword>
<dbReference type="PROSITE" id="PS51038">
    <property type="entry name" value="BAH"/>
    <property type="match status" value="2"/>
</dbReference>
<dbReference type="Gene3D" id="3.40.50.150">
    <property type="entry name" value="Vaccinia Virus protein VP39"/>
    <property type="match status" value="4"/>
</dbReference>
<dbReference type="GO" id="GO:0003682">
    <property type="term" value="F:chromatin binding"/>
    <property type="evidence" value="ECO:0007669"/>
    <property type="project" value="InterPro"/>
</dbReference>
<organism evidence="12 13">
    <name type="scientific">Apatococcus lobatus</name>
    <dbReference type="NCBI Taxonomy" id="904363"/>
    <lineage>
        <taxon>Eukaryota</taxon>
        <taxon>Viridiplantae</taxon>
        <taxon>Chlorophyta</taxon>
        <taxon>core chlorophytes</taxon>
        <taxon>Trebouxiophyceae</taxon>
        <taxon>Chlorellales</taxon>
        <taxon>Chlorellaceae</taxon>
        <taxon>Apatococcus</taxon>
    </lineage>
</organism>